<dbReference type="InterPro" id="IPR007070">
    <property type="entry name" value="GPI_EtnP_transferase_1"/>
</dbReference>
<dbReference type="RefSeq" id="XP_041137070.1">
    <property type="nucleotide sequence ID" value="XM_041278856.1"/>
</dbReference>
<keyword evidence="8 14" id="KW-0256">Endoplasmic reticulum</keyword>
<feature type="transmembrane region" description="Helical" evidence="14">
    <location>
        <begin position="895"/>
        <end position="915"/>
    </location>
</feature>
<evidence type="ECO:0000256" key="8">
    <source>
        <dbReference type="ARBA" id="ARBA00022824"/>
    </source>
</evidence>
<reference evidence="16" key="2">
    <citation type="journal article" name="BMC Genomics">
        <title>New genome assemblies reveal patterns of domestication and adaptation across Brettanomyces (Dekkera) species.</title>
        <authorList>
            <person name="Roach M.J."/>
            <person name="Borneman A.R."/>
        </authorList>
    </citation>
    <scope>NUCLEOTIDE SEQUENCE</scope>
    <source>
        <strain evidence="16">UCD 2041</strain>
    </source>
</reference>
<protein>
    <recommendedName>
        <fullName evidence="4 14">GPI ethanolamine phosphate transferase 1</fullName>
        <ecNumber evidence="14">2.-.-.-</ecNumber>
    </recommendedName>
</protein>
<evidence type="ECO:0000256" key="5">
    <source>
        <dbReference type="ARBA" id="ARBA00022502"/>
    </source>
</evidence>
<comment type="similarity">
    <text evidence="3 14">Belongs to the PIGG/PIGN/PIGO family. PIGN subfamily.</text>
</comment>
<feature type="transmembrane region" description="Helical" evidence="14">
    <location>
        <begin position="12"/>
        <end position="34"/>
    </location>
</feature>
<dbReference type="SUPFAM" id="SSF53649">
    <property type="entry name" value="Alkaline phosphatase-like"/>
    <property type="match status" value="1"/>
</dbReference>
<keyword evidence="10 14" id="KW-0472">Membrane</keyword>
<evidence type="ECO:0000256" key="9">
    <source>
        <dbReference type="ARBA" id="ARBA00022989"/>
    </source>
</evidence>
<accession>A0A871R1V0</accession>
<evidence type="ECO:0000256" key="3">
    <source>
        <dbReference type="ARBA" id="ARBA00008400"/>
    </source>
</evidence>
<keyword evidence="5 14" id="KW-0337">GPI-anchor biosynthesis</keyword>
<sequence length="975" mass="111089">MQRPLISQRTVLLVVGVLFHLLYLWSIFDIYFVSPLVHGMQQHRSTPNPPAKRLFLMVGDGQKAETTFSKVHHPEMDEDIFLAPYLRSIIRNEGTYGISHTRMPTESRPGHVAMIAGFYEDVSAVTKGWKENPVDFDSFLNQTSHSYTFGSPDILPMFAKGASDSGKVEMWMYGAEFEDFTHSSIDLDQYVFDHLDSLFQNSTQNSTLSKQIHHDQTVFFLHLLGTDTAGHSYRPYSVEYYDNIRYTDKMIKRLVKQANDFFGDDKSAFIFTADHGMSDFGSHGDGHPNNTRTPFICWGAGCSKPVHINPDENEYLQDPYEAEEMQNWYLDDIKRNDLKQADITSLMSYLIGSNYPANSVGELPVEYLDDSISKKVRGLYVNALSILEQYNVKLSEVLATQLNFKPFPGFELKPIEKYTAEIESLLLKLESDPSLEDETIHTIEQFINTTLEGLDYLQKYNWMLMRTIVTLGFIGWIIYSYTMFLELFVLHTETTVKTKPVKTESSGNGFIHLVALGIYSAVVAVFVIERAPLDNFLYAAFPVFFWDQILVKRIQLISGTAIFFSGMGKLTIGLIFVAILAFFEAVAYGFTHREIFTFMFILLGLYPIILDRKKHQIGLKTIIYWIVLSVCLSYFPSQNPVKTENLQLIVGSGVLMIITGFICFLKCPTMSGYTRNVIFVQLLLIASSIYSVSIATISLQKKEGLPKVAQILNWFNLTFSLIVPYYLHSLHPNRNYKVRYLVIYLVFAPTFLILTISFEALFYVLFALMLIEWIDIENHLRDSGTKWMQLLRVAIIGFFYLQIAFFGTGNVSSISSFSLESVYRLLPIFDPFPMGALLVLKLIIPYILLSISLGLMNVKLHLRIFSISTLLISFSVILSLNFFFMVKTEGSWLDIGLTISNYCLAILSSLFMITLEFTSHLLLHDVVITDVDASLKMTDKGYEDILKEIERDSLQDGSIASRVRRRGSGKSKKAN</sequence>
<dbReference type="AlphaFoldDB" id="A0A871R1V0"/>
<dbReference type="GO" id="GO:0051377">
    <property type="term" value="F:mannose-ethanolamine phosphotransferase activity"/>
    <property type="evidence" value="ECO:0007669"/>
    <property type="project" value="UniProtKB-UniRule"/>
</dbReference>
<dbReference type="GeneID" id="64572212"/>
<dbReference type="GO" id="GO:0005789">
    <property type="term" value="C:endoplasmic reticulum membrane"/>
    <property type="evidence" value="ECO:0007669"/>
    <property type="project" value="UniProtKB-SubCell"/>
</dbReference>
<dbReference type="GO" id="GO:0071555">
    <property type="term" value="P:cell wall organization"/>
    <property type="evidence" value="ECO:0007669"/>
    <property type="project" value="UniProtKB-KW"/>
</dbReference>
<proteinExistence type="inferred from homology"/>
<evidence type="ECO:0000256" key="1">
    <source>
        <dbReference type="ARBA" id="ARBA00004477"/>
    </source>
</evidence>
<dbReference type="KEGG" id="bbrx:BRETT_000287"/>
<feature type="transmembrane region" description="Helical" evidence="14">
    <location>
        <begin position="510"/>
        <end position="528"/>
    </location>
</feature>
<keyword evidence="7 14" id="KW-0812">Transmembrane</keyword>
<feature type="transmembrane region" description="Helical" evidence="14">
    <location>
        <begin position="617"/>
        <end position="635"/>
    </location>
</feature>
<dbReference type="FunFam" id="3.40.720.10:FF:000015">
    <property type="entry name" value="GPI ethanolamine phosphate transferase 1"/>
    <property type="match status" value="1"/>
</dbReference>
<feature type="transmembrane region" description="Helical" evidence="14">
    <location>
        <begin position="468"/>
        <end position="490"/>
    </location>
</feature>
<keyword evidence="9 14" id="KW-1133">Transmembrane helix</keyword>
<dbReference type="EC" id="2.-.-.-" evidence="14"/>
<comment type="subcellular location">
    <subcellularLocation>
        <location evidence="1 14">Endoplasmic reticulum membrane</location>
        <topology evidence="1 14">Multi-pass membrane protein</topology>
    </subcellularLocation>
</comment>
<feature type="transmembrane region" description="Helical" evidence="14">
    <location>
        <begin position="791"/>
        <end position="811"/>
    </location>
</feature>
<feature type="transmembrane region" description="Helical" evidence="14">
    <location>
        <begin position="740"/>
        <end position="771"/>
    </location>
</feature>
<evidence type="ECO:0000256" key="12">
    <source>
        <dbReference type="ARBA" id="ARBA00023316"/>
    </source>
</evidence>
<evidence type="ECO:0000256" key="7">
    <source>
        <dbReference type="ARBA" id="ARBA00022692"/>
    </source>
</evidence>
<feature type="transmembrane region" description="Helical" evidence="14">
    <location>
        <begin position="677"/>
        <end position="699"/>
    </location>
</feature>
<evidence type="ECO:0000256" key="6">
    <source>
        <dbReference type="ARBA" id="ARBA00022679"/>
    </source>
</evidence>
<keyword evidence="12" id="KW-0961">Cell wall biogenesis/degradation</keyword>
<name>A0A871R1V0_DEKBR</name>
<dbReference type="InterPro" id="IPR017850">
    <property type="entry name" value="Alkaline_phosphatase_core_sf"/>
</dbReference>
<dbReference type="InterPro" id="IPR037671">
    <property type="entry name" value="PIGN_N"/>
</dbReference>
<feature type="transmembrane region" description="Helical" evidence="14">
    <location>
        <begin position="561"/>
        <end position="583"/>
    </location>
</feature>
<comment type="pathway">
    <text evidence="2 14">Glycolipid biosynthesis; glycosylphosphatidylinositol-anchor biosynthesis.</text>
</comment>
<dbReference type="UniPathway" id="UPA00196"/>
<dbReference type="Pfam" id="PF04987">
    <property type="entry name" value="PigN"/>
    <property type="match status" value="1"/>
</dbReference>
<evidence type="ECO:0000313" key="16">
    <source>
        <dbReference type="EMBL" id="QOU20577.1"/>
    </source>
</evidence>
<dbReference type="InterPro" id="IPR002591">
    <property type="entry name" value="Phosphodiest/P_Trfase"/>
</dbReference>
<evidence type="ECO:0000256" key="10">
    <source>
        <dbReference type="ARBA" id="ARBA00023136"/>
    </source>
</evidence>
<dbReference type="PANTHER" id="PTHR12250">
    <property type="entry name" value="PHOSPHATIDYLINOSITOL GLYCAN, CLASS N"/>
    <property type="match status" value="1"/>
</dbReference>
<feature type="transmembrane region" description="Helical" evidence="14">
    <location>
        <begin position="647"/>
        <end position="665"/>
    </location>
</feature>
<dbReference type="GO" id="GO:0006506">
    <property type="term" value="P:GPI anchor biosynthetic process"/>
    <property type="evidence" value="ECO:0007669"/>
    <property type="project" value="UniProtKB-UniPathway"/>
</dbReference>
<evidence type="ECO:0000256" key="11">
    <source>
        <dbReference type="ARBA" id="ARBA00023180"/>
    </source>
</evidence>
<dbReference type="EMBL" id="CP063136">
    <property type="protein sequence ID" value="QOU20577.1"/>
    <property type="molecule type" value="Genomic_DNA"/>
</dbReference>
<keyword evidence="6 14" id="KW-0808">Transferase</keyword>
<feature type="transmembrane region" description="Helical" evidence="14">
    <location>
        <begin position="862"/>
        <end position="883"/>
    </location>
</feature>
<reference evidence="16" key="1">
    <citation type="submission" date="2020-10" db="EMBL/GenBank/DDBJ databases">
        <authorList>
            <person name="Palmer J.M."/>
        </authorList>
    </citation>
    <scope>NUCLEOTIDE SEQUENCE</scope>
    <source>
        <strain evidence="16">UCD 2041</strain>
    </source>
</reference>
<dbReference type="InterPro" id="IPR017852">
    <property type="entry name" value="GPI_EtnP_transferase_1_C"/>
</dbReference>
<organism evidence="16 17">
    <name type="scientific">Dekkera bruxellensis</name>
    <name type="common">Brettanomyces custersii</name>
    <dbReference type="NCBI Taxonomy" id="5007"/>
    <lineage>
        <taxon>Eukaryota</taxon>
        <taxon>Fungi</taxon>
        <taxon>Dikarya</taxon>
        <taxon>Ascomycota</taxon>
        <taxon>Saccharomycotina</taxon>
        <taxon>Pichiomycetes</taxon>
        <taxon>Pichiales</taxon>
        <taxon>Pichiaceae</taxon>
        <taxon>Brettanomyces</taxon>
    </lineage>
</organism>
<evidence type="ECO:0000259" key="15">
    <source>
        <dbReference type="Pfam" id="PF04987"/>
    </source>
</evidence>
<feature type="domain" description="GPI ethanolamine phosphate transferase 1 C-terminal" evidence="15">
    <location>
        <begin position="452"/>
        <end position="891"/>
    </location>
</feature>
<evidence type="ECO:0000256" key="13">
    <source>
        <dbReference type="ARBA" id="ARBA00024850"/>
    </source>
</evidence>
<feature type="transmembrane region" description="Helical" evidence="14">
    <location>
        <begin position="711"/>
        <end position="728"/>
    </location>
</feature>
<feature type="transmembrane region" description="Helical" evidence="14">
    <location>
        <begin position="832"/>
        <end position="856"/>
    </location>
</feature>
<keyword evidence="11" id="KW-0325">Glycoprotein</keyword>
<dbReference type="PANTHER" id="PTHR12250:SF0">
    <property type="entry name" value="GPI ETHANOLAMINE PHOSPHATE TRANSFERASE 1"/>
    <property type="match status" value="1"/>
</dbReference>
<dbReference type="Gene3D" id="3.40.720.10">
    <property type="entry name" value="Alkaline Phosphatase, subunit A"/>
    <property type="match status" value="1"/>
</dbReference>
<dbReference type="Proteomes" id="UP000663131">
    <property type="component" value="Chromosome 8"/>
</dbReference>
<evidence type="ECO:0000256" key="4">
    <source>
        <dbReference type="ARBA" id="ARBA00020831"/>
    </source>
</evidence>
<comment type="function">
    <text evidence="13 14">Ethanolamine phosphate transferase involved in glycosylphosphatidylinositol-anchor biosynthesis. Transfers ethanolamine phosphate to the first alpha-1,4-linked mannose of the glycosylphosphatidylinositol precursor of GPI-anchor.</text>
</comment>
<dbReference type="Pfam" id="PF01663">
    <property type="entry name" value="Phosphodiest"/>
    <property type="match status" value="1"/>
</dbReference>
<dbReference type="CDD" id="cd16020">
    <property type="entry name" value="GPI_EPT_1"/>
    <property type="match status" value="1"/>
</dbReference>
<gene>
    <name evidence="16" type="ORF">BRETT_000287</name>
</gene>
<evidence type="ECO:0000256" key="2">
    <source>
        <dbReference type="ARBA" id="ARBA00004687"/>
    </source>
</evidence>
<dbReference type="OrthoDB" id="2748310at2759"/>
<evidence type="ECO:0000256" key="14">
    <source>
        <dbReference type="RuleBase" id="RU367138"/>
    </source>
</evidence>
<evidence type="ECO:0000313" key="17">
    <source>
        <dbReference type="Proteomes" id="UP000663131"/>
    </source>
</evidence>
<feature type="transmembrane region" description="Helical" evidence="14">
    <location>
        <begin position="595"/>
        <end position="610"/>
    </location>
</feature>